<evidence type="ECO:0000313" key="2">
    <source>
        <dbReference type="Proteomes" id="UP000320176"/>
    </source>
</evidence>
<name>A0A5C6AYR8_9BACT</name>
<proteinExistence type="predicted"/>
<comment type="caution">
    <text evidence="1">The sequence shown here is derived from an EMBL/GenBank/DDBJ whole genome shotgun (WGS) entry which is preliminary data.</text>
</comment>
<gene>
    <name evidence="1" type="ORF">Pla52n_28620</name>
</gene>
<dbReference type="Proteomes" id="UP000320176">
    <property type="component" value="Unassembled WGS sequence"/>
</dbReference>
<dbReference type="EMBL" id="SJPN01000003">
    <property type="protein sequence ID" value="TWU04818.1"/>
    <property type="molecule type" value="Genomic_DNA"/>
</dbReference>
<reference evidence="1 2" key="1">
    <citation type="submission" date="2019-02" db="EMBL/GenBank/DDBJ databases">
        <title>Deep-cultivation of Planctomycetes and their phenomic and genomic characterization uncovers novel biology.</title>
        <authorList>
            <person name="Wiegand S."/>
            <person name="Jogler M."/>
            <person name="Boedeker C."/>
            <person name="Pinto D."/>
            <person name="Vollmers J."/>
            <person name="Rivas-Marin E."/>
            <person name="Kohn T."/>
            <person name="Peeters S.H."/>
            <person name="Heuer A."/>
            <person name="Rast P."/>
            <person name="Oberbeckmann S."/>
            <person name="Bunk B."/>
            <person name="Jeske O."/>
            <person name="Meyerdierks A."/>
            <person name="Storesund J.E."/>
            <person name="Kallscheuer N."/>
            <person name="Luecker S."/>
            <person name="Lage O.M."/>
            <person name="Pohl T."/>
            <person name="Merkel B.J."/>
            <person name="Hornburger P."/>
            <person name="Mueller R.-W."/>
            <person name="Bruemmer F."/>
            <person name="Labrenz M."/>
            <person name="Spormann A.M."/>
            <person name="Op Den Camp H."/>
            <person name="Overmann J."/>
            <person name="Amann R."/>
            <person name="Jetten M.S.M."/>
            <person name="Mascher T."/>
            <person name="Medema M.H."/>
            <person name="Devos D.P."/>
            <person name="Kaster A.-K."/>
            <person name="Ovreas L."/>
            <person name="Rohde M."/>
            <person name="Galperin M.Y."/>
            <person name="Jogler C."/>
        </authorList>
    </citation>
    <scope>NUCLEOTIDE SEQUENCE [LARGE SCALE GENOMIC DNA]</scope>
    <source>
        <strain evidence="1 2">Pla52n</strain>
    </source>
</reference>
<protein>
    <submittedName>
        <fullName evidence="1">Uncharacterized protein</fullName>
    </submittedName>
</protein>
<dbReference type="AlphaFoldDB" id="A0A5C6AYR8"/>
<evidence type="ECO:0000313" key="1">
    <source>
        <dbReference type="EMBL" id="TWU04818.1"/>
    </source>
</evidence>
<keyword evidence="2" id="KW-1185">Reference proteome</keyword>
<sequence length="30" mass="3050">MKPDVENDWVTWTLCGENGTLGAGAGAGAE</sequence>
<accession>A0A5C6AYR8</accession>
<organism evidence="1 2">
    <name type="scientific">Stieleria varia</name>
    <dbReference type="NCBI Taxonomy" id="2528005"/>
    <lineage>
        <taxon>Bacteria</taxon>
        <taxon>Pseudomonadati</taxon>
        <taxon>Planctomycetota</taxon>
        <taxon>Planctomycetia</taxon>
        <taxon>Pirellulales</taxon>
        <taxon>Pirellulaceae</taxon>
        <taxon>Stieleria</taxon>
    </lineage>
</organism>